<sequence length="128" mass="13870">MMLTTLTAQWRKLSAIVVLFVGLSGQQALAHAHIKALEPAADTSVATAPEHITLDFSEGIELKFSKISVKDAQNNVVAAGKLALNEHNDTQLILPLPETLPAGLYHVDWKVVSVDGHKTNGNYQFTVK</sequence>
<comment type="subcellular location">
    <subcellularLocation>
        <location evidence="1 7">Periplasm</location>
    </subcellularLocation>
</comment>
<evidence type="ECO:0000256" key="4">
    <source>
        <dbReference type="ARBA" id="ARBA00022729"/>
    </source>
</evidence>
<dbReference type="InterPro" id="IPR047685">
    <property type="entry name" value="CopC-like"/>
</dbReference>
<reference evidence="9 10" key="1">
    <citation type="submission" date="2016-06" db="EMBL/GenBank/DDBJ databases">
        <authorList>
            <person name="Kjaerup R.B."/>
            <person name="Dalgaard T.S."/>
            <person name="Juul-Madsen H.R."/>
        </authorList>
    </citation>
    <scope>NUCLEOTIDE SEQUENCE [LARGE SCALE GENOMIC DNA]</scope>
    <source>
        <strain evidence="9 10">GCSL-Mp3</strain>
    </source>
</reference>
<dbReference type="PANTHER" id="PTHR34820:SF4">
    <property type="entry name" value="INNER MEMBRANE PROTEIN YEBZ"/>
    <property type="match status" value="1"/>
</dbReference>
<dbReference type="InterPro" id="IPR007348">
    <property type="entry name" value="CopC_dom"/>
</dbReference>
<dbReference type="SUPFAM" id="SSF81296">
    <property type="entry name" value="E set domains"/>
    <property type="match status" value="1"/>
</dbReference>
<evidence type="ECO:0000313" key="9">
    <source>
        <dbReference type="EMBL" id="OBU11781.1"/>
    </source>
</evidence>
<keyword evidence="3 7" id="KW-0479">Metal-binding</keyword>
<dbReference type="InterPro" id="IPR032694">
    <property type="entry name" value="CopC/D"/>
</dbReference>
<proteinExistence type="inferred from homology"/>
<dbReference type="Gene3D" id="2.60.40.1220">
    <property type="match status" value="1"/>
</dbReference>
<keyword evidence="5 7" id="KW-0574">Periplasm</keyword>
<dbReference type="GO" id="GO:0046688">
    <property type="term" value="P:response to copper ion"/>
    <property type="evidence" value="ECO:0007669"/>
    <property type="project" value="UniProtKB-UniRule"/>
</dbReference>
<feature type="domain" description="CopC" evidence="8">
    <location>
        <begin position="31"/>
        <end position="127"/>
    </location>
</feature>
<comment type="similarity">
    <text evidence="2 7">Belongs to the CopC family.</text>
</comment>
<name>A0A1B8HR85_9GAMM</name>
<evidence type="ECO:0000256" key="6">
    <source>
        <dbReference type="ARBA" id="ARBA00023008"/>
    </source>
</evidence>
<dbReference type="InterPro" id="IPR014755">
    <property type="entry name" value="Cu-Rt/internalin_Ig-like"/>
</dbReference>
<gene>
    <name evidence="9" type="ORF">AYY17_01240</name>
</gene>
<dbReference type="InterPro" id="IPR014756">
    <property type="entry name" value="Ig_E-set"/>
</dbReference>
<evidence type="ECO:0000256" key="1">
    <source>
        <dbReference type="ARBA" id="ARBA00004418"/>
    </source>
</evidence>
<evidence type="ECO:0000313" key="10">
    <source>
        <dbReference type="Proteomes" id="UP000092247"/>
    </source>
</evidence>
<comment type="caution">
    <text evidence="9">The sequence shown here is derived from an EMBL/GenBank/DDBJ whole genome shotgun (WGS) entry which is preliminary data.</text>
</comment>
<dbReference type="AlphaFoldDB" id="A0A1B8HR85"/>
<evidence type="ECO:0000256" key="3">
    <source>
        <dbReference type="ARBA" id="ARBA00022723"/>
    </source>
</evidence>
<dbReference type="PANTHER" id="PTHR34820">
    <property type="entry name" value="INNER MEMBRANE PROTEIN YEBZ"/>
    <property type="match status" value="1"/>
</dbReference>
<protein>
    <recommendedName>
        <fullName evidence="7">Copper resistance protein C</fullName>
    </recommendedName>
</protein>
<organism evidence="9 10">
    <name type="scientific">Morganella psychrotolerans</name>
    <dbReference type="NCBI Taxonomy" id="368603"/>
    <lineage>
        <taxon>Bacteria</taxon>
        <taxon>Pseudomonadati</taxon>
        <taxon>Pseudomonadota</taxon>
        <taxon>Gammaproteobacteria</taxon>
        <taxon>Enterobacterales</taxon>
        <taxon>Morganellaceae</taxon>
        <taxon>Morganella</taxon>
    </lineage>
</organism>
<dbReference type="Pfam" id="PF04234">
    <property type="entry name" value="CopC"/>
    <property type="match status" value="1"/>
</dbReference>
<dbReference type="NCBIfam" id="NF033814">
    <property type="entry name" value="copper_CopC"/>
    <property type="match status" value="1"/>
</dbReference>
<evidence type="ECO:0000259" key="8">
    <source>
        <dbReference type="Pfam" id="PF04234"/>
    </source>
</evidence>
<accession>A0A1B8HR85</accession>
<keyword evidence="6 7" id="KW-0186">Copper</keyword>
<keyword evidence="4 7" id="KW-0732">Signal</keyword>
<evidence type="ECO:0000256" key="7">
    <source>
        <dbReference type="RuleBase" id="RU369037"/>
    </source>
</evidence>
<dbReference type="EMBL" id="LZEX01000001">
    <property type="protein sequence ID" value="OBU11781.1"/>
    <property type="molecule type" value="Genomic_DNA"/>
</dbReference>
<dbReference type="GO" id="GO:0042597">
    <property type="term" value="C:periplasmic space"/>
    <property type="evidence" value="ECO:0007669"/>
    <property type="project" value="UniProtKB-SubCell"/>
</dbReference>
<dbReference type="GO" id="GO:0006825">
    <property type="term" value="P:copper ion transport"/>
    <property type="evidence" value="ECO:0007669"/>
    <property type="project" value="InterPro"/>
</dbReference>
<dbReference type="GO" id="GO:0005507">
    <property type="term" value="F:copper ion binding"/>
    <property type="evidence" value="ECO:0007669"/>
    <property type="project" value="UniProtKB-UniRule"/>
</dbReference>
<dbReference type="RefSeq" id="WP_067421285.1">
    <property type="nucleotide sequence ID" value="NZ_LZEX01000001.1"/>
</dbReference>
<evidence type="ECO:0000256" key="2">
    <source>
        <dbReference type="ARBA" id="ARBA00010509"/>
    </source>
</evidence>
<dbReference type="STRING" id="368603.AYY16_05020"/>
<dbReference type="Proteomes" id="UP000092247">
    <property type="component" value="Unassembled WGS sequence"/>
</dbReference>
<comment type="function">
    <text evidence="7">Involved in copper resistance.</text>
</comment>
<evidence type="ECO:0000256" key="5">
    <source>
        <dbReference type="ARBA" id="ARBA00022764"/>
    </source>
</evidence>
<dbReference type="GO" id="GO:0005886">
    <property type="term" value="C:plasma membrane"/>
    <property type="evidence" value="ECO:0007669"/>
    <property type="project" value="TreeGrafter"/>
</dbReference>